<name>A0A6C0C1L4_9ZZZZ</name>
<proteinExistence type="predicted"/>
<evidence type="ECO:0000313" key="1">
    <source>
        <dbReference type="EMBL" id="QHS97453.1"/>
    </source>
</evidence>
<organism evidence="1">
    <name type="scientific">viral metagenome</name>
    <dbReference type="NCBI Taxonomy" id="1070528"/>
    <lineage>
        <taxon>unclassified sequences</taxon>
        <taxon>metagenomes</taxon>
        <taxon>organismal metagenomes</taxon>
    </lineage>
</organism>
<protein>
    <submittedName>
        <fullName evidence="1">Uncharacterized protein</fullName>
    </submittedName>
</protein>
<reference evidence="1" key="1">
    <citation type="journal article" date="2020" name="Nature">
        <title>Giant virus diversity and host interactions through global metagenomics.</title>
        <authorList>
            <person name="Schulz F."/>
            <person name="Roux S."/>
            <person name="Paez-Espino D."/>
            <person name="Jungbluth S."/>
            <person name="Walsh D.A."/>
            <person name="Denef V.J."/>
            <person name="McMahon K.D."/>
            <person name="Konstantinidis K.T."/>
            <person name="Eloe-Fadrosh E.A."/>
            <person name="Kyrpides N.C."/>
            <person name="Woyke T."/>
        </authorList>
    </citation>
    <scope>NUCLEOTIDE SEQUENCE</scope>
    <source>
        <strain evidence="1">GVMAG-M-3300020169-51</strain>
    </source>
</reference>
<sequence>MNKSLKIVDNKKIKNICYTLYLPIKARVAVDIDISGNGILDKLKSENLIVYNKLLEKCHEKTPDTFMFIGRVDTIFVYADCKNIMKKAMQVVEKKTDKKCIIRKIVICDIERTVISEELNLHDPAYYQKWTNKDDDEIELKNFPSVILL</sequence>
<dbReference type="AlphaFoldDB" id="A0A6C0C1L4"/>
<accession>A0A6C0C1L4</accession>
<dbReference type="EMBL" id="MN739296">
    <property type="protein sequence ID" value="QHS97453.1"/>
    <property type="molecule type" value="Genomic_DNA"/>
</dbReference>